<dbReference type="PRINTS" id="PR00778">
    <property type="entry name" value="HTHARSR"/>
</dbReference>
<dbReference type="SMART" id="SM00418">
    <property type="entry name" value="HTH_ARSR"/>
    <property type="match status" value="1"/>
</dbReference>
<comment type="caution">
    <text evidence="5">The sequence shown here is derived from an EMBL/GenBank/DDBJ whole genome shotgun (WGS) entry which is preliminary data.</text>
</comment>
<evidence type="ECO:0000313" key="6">
    <source>
        <dbReference type="Proteomes" id="UP000051124"/>
    </source>
</evidence>
<reference evidence="5 6" key="1">
    <citation type="journal article" date="2015" name="Microbiome">
        <title>Genomic resolution of linkages in carbon, nitrogen, and sulfur cycling among widespread estuary sediment bacteria.</title>
        <authorList>
            <person name="Baker B.J."/>
            <person name="Lazar C.S."/>
            <person name="Teske A.P."/>
            <person name="Dick G.J."/>
        </authorList>
    </citation>
    <scope>NUCLEOTIDE SEQUENCE [LARGE SCALE GENOMIC DNA]</scope>
    <source>
        <strain evidence="5">DG_26</strain>
    </source>
</reference>
<dbReference type="CDD" id="cd00090">
    <property type="entry name" value="HTH_ARSR"/>
    <property type="match status" value="1"/>
</dbReference>
<dbReference type="InterPro" id="IPR001845">
    <property type="entry name" value="HTH_ArsR_DNA-bd_dom"/>
</dbReference>
<dbReference type="InterPro" id="IPR011991">
    <property type="entry name" value="ArsR-like_HTH"/>
</dbReference>
<dbReference type="InterPro" id="IPR036388">
    <property type="entry name" value="WH-like_DNA-bd_sf"/>
</dbReference>
<gene>
    <name evidence="5" type="ORF">AMJ40_04415</name>
</gene>
<keyword evidence="3" id="KW-0804">Transcription</keyword>
<protein>
    <submittedName>
        <fullName evidence="5">ArsR family transcriptional regulator</fullName>
    </submittedName>
</protein>
<evidence type="ECO:0000259" key="4">
    <source>
        <dbReference type="PROSITE" id="PS50987"/>
    </source>
</evidence>
<dbReference type="InterPro" id="IPR051011">
    <property type="entry name" value="Metal_resp_trans_reg"/>
</dbReference>
<dbReference type="GO" id="GO:0003677">
    <property type="term" value="F:DNA binding"/>
    <property type="evidence" value="ECO:0007669"/>
    <property type="project" value="UniProtKB-KW"/>
</dbReference>
<dbReference type="SUPFAM" id="SSF46785">
    <property type="entry name" value="Winged helix' DNA-binding domain"/>
    <property type="match status" value="1"/>
</dbReference>
<dbReference type="AlphaFoldDB" id="A0A0S7WIC3"/>
<dbReference type="PROSITE" id="PS50987">
    <property type="entry name" value="HTH_ARSR_2"/>
    <property type="match status" value="1"/>
</dbReference>
<dbReference type="PATRIC" id="fig|1703771.3.peg.1418"/>
<feature type="domain" description="HTH arsR-type" evidence="4">
    <location>
        <begin position="1"/>
        <end position="89"/>
    </location>
</feature>
<evidence type="ECO:0000256" key="2">
    <source>
        <dbReference type="ARBA" id="ARBA00023125"/>
    </source>
</evidence>
<dbReference type="GO" id="GO:0003700">
    <property type="term" value="F:DNA-binding transcription factor activity"/>
    <property type="evidence" value="ECO:0007669"/>
    <property type="project" value="InterPro"/>
</dbReference>
<evidence type="ECO:0000256" key="1">
    <source>
        <dbReference type="ARBA" id="ARBA00023015"/>
    </source>
</evidence>
<dbReference type="InterPro" id="IPR036390">
    <property type="entry name" value="WH_DNA-bd_sf"/>
</dbReference>
<evidence type="ECO:0000313" key="5">
    <source>
        <dbReference type="EMBL" id="KPJ49924.1"/>
    </source>
</evidence>
<organism evidence="5 6">
    <name type="scientific">candidate division TA06 bacterium DG_26</name>
    <dbReference type="NCBI Taxonomy" id="1703771"/>
    <lineage>
        <taxon>Bacteria</taxon>
        <taxon>Bacteria division TA06</taxon>
    </lineage>
</organism>
<keyword evidence="1" id="KW-0805">Transcription regulation</keyword>
<dbReference type="Pfam" id="PF01022">
    <property type="entry name" value="HTH_5"/>
    <property type="match status" value="1"/>
</dbReference>
<dbReference type="PANTHER" id="PTHR43132:SF2">
    <property type="entry name" value="ARSENICAL RESISTANCE OPERON REPRESSOR ARSR-RELATED"/>
    <property type="match status" value="1"/>
</dbReference>
<accession>A0A0S7WIC3</accession>
<proteinExistence type="predicted"/>
<dbReference type="Gene3D" id="1.10.10.10">
    <property type="entry name" value="Winged helix-like DNA-binding domain superfamily/Winged helix DNA-binding domain"/>
    <property type="match status" value="1"/>
</dbReference>
<dbReference type="NCBIfam" id="NF033788">
    <property type="entry name" value="HTH_metalloreg"/>
    <property type="match status" value="1"/>
</dbReference>
<keyword evidence="2" id="KW-0238">DNA-binding</keyword>
<sequence>MQVKYEVQSEILKAMANPVRLQILMGLLEDECNVSRIQKNLGIPQSTISQHLRILRDKGIIQGRREGTKICYRVIDRHVRDIVDILKKR</sequence>
<name>A0A0S7WIC3_UNCT6</name>
<dbReference type="PANTHER" id="PTHR43132">
    <property type="entry name" value="ARSENICAL RESISTANCE OPERON REPRESSOR ARSR-RELATED"/>
    <property type="match status" value="1"/>
</dbReference>
<dbReference type="Proteomes" id="UP000051124">
    <property type="component" value="Unassembled WGS sequence"/>
</dbReference>
<dbReference type="EMBL" id="LIZT01000036">
    <property type="protein sequence ID" value="KPJ49924.1"/>
    <property type="molecule type" value="Genomic_DNA"/>
</dbReference>
<evidence type="ECO:0000256" key="3">
    <source>
        <dbReference type="ARBA" id="ARBA00023163"/>
    </source>
</evidence>